<dbReference type="RefSeq" id="WP_124195965.1">
    <property type="nucleotide sequence ID" value="NZ_REGA01000010.1"/>
</dbReference>
<gene>
    <name evidence="2" type="ORF">EA473_12585</name>
</gene>
<name>A0A3N6MJ91_NATCH</name>
<protein>
    <submittedName>
        <fullName evidence="2">Uncharacterized protein</fullName>
    </submittedName>
</protein>
<proteinExistence type="predicted"/>
<dbReference type="OrthoDB" id="386234at2157"/>
<sequence length="96" mass="9763">MAIATVARYTGSTIELTLAVGLLGIATVHTIAGVPTALLPAIGAFGLIGGAVALAPVTRRRIRQNATGREDILVFLGSLIVATATLGSFVVLGQFF</sequence>
<comment type="caution">
    <text evidence="2">The sequence shown here is derived from an EMBL/GenBank/DDBJ whole genome shotgun (WGS) entry which is preliminary data.</text>
</comment>
<keyword evidence="1" id="KW-0472">Membrane</keyword>
<evidence type="ECO:0000313" key="2">
    <source>
        <dbReference type="EMBL" id="RQG94206.1"/>
    </source>
</evidence>
<evidence type="ECO:0000313" key="3">
    <source>
        <dbReference type="Proteomes" id="UP000282323"/>
    </source>
</evidence>
<dbReference type="Proteomes" id="UP000282323">
    <property type="component" value="Unassembled WGS sequence"/>
</dbReference>
<feature type="transmembrane region" description="Helical" evidence="1">
    <location>
        <begin position="12"/>
        <end position="32"/>
    </location>
</feature>
<reference evidence="2 3" key="1">
    <citation type="submission" date="2018-10" db="EMBL/GenBank/DDBJ databases">
        <title>Natrarchaeobius chitinivorans gen. nov., sp. nov., and Natrarchaeobius haloalkaliphilus sp. nov., alkaliphilic, chitin-utilizing haloarchaea from hypersaline alkaline lakes.</title>
        <authorList>
            <person name="Sorokin D.Y."/>
            <person name="Elcheninov A.G."/>
            <person name="Kostrikina N.A."/>
            <person name="Bale N.J."/>
            <person name="Sinninghe Damste J.S."/>
            <person name="Khijniak T.V."/>
            <person name="Kublanov I.V."/>
            <person name="Toshchakov S.V."/>
        </authorList>
    </citation>
    <scope>NUCLEOTIDE SEQUENCE [LARGE SCALE GENOMIC DNA]</scope>
    <source>
        <strain evidence="2 3">AArcht4T</strain>
    </source>
</reference>
<feature type="transmembrane region" description="Helical" evidence="1">
    <location>
        <begin position="38"/>
        <end position="57"/>
    </location>
</feature>
<feature type="transmembrane region" description="Helical" evidence="1">
    <location>
        <begin position="72"/>
        <end position="95"/>
    </location>
</feature>
<dbReference type="AlphaFoldDB" id="A0A3N6MJ91"/>
<keyword evidence="1" id="KW-0812">Transmembrane</keyword>
<evidence type="ECO:0000256" key="1">
    <source>
        <dbReference type="SAM" id="Phobius"/>
    </source>
</evidence>
<organism evidence="2 3">
    <name type="scientific">Natrarchaeobius chitinivorans</name>
    <dbReference type="NCBI Taxonomy" id="1679083"/>
    <lineage>
        <taxon>Archaea</taxon>
        <taxon>Methanobacteriati</taxon>
        <taxon>Methanobacteriota</taxon>
        <taxon>Stenosarchaea group</taxon>
        <taxon>Halobacteria</taxon>
        <taxon>Halobacteriales</taxon>
        <taxon>Natrialbaceae</taxon>
        <taxon>Natrarchaeobius</taxon>
    </lineage>
</organism>
<accession>A0A3N6MJ91</accession>
<keyword evidence="1" id="KW-1133">Transmembrane helix</keyword>
<keyword evidence="3" id="KW-1185">Reference proteome</keyword>
<dbReference type="EMBL" id="REGA01000010">
    <property type="protein sequence ID" value="RQG94206.1"/>
    <property type="molecule type" value="Genomic_DNA"/>
</dbReference>